<organism evidence="20 21">
    <name type="scientific">Polycladomyces abyssicola</name>
    <dbReference type="NCBI Taxonomy" id="1125966"/>
    <lineage>
        <taxon>Bacteria</taxon>
        <taxon>Bacillati</taxon>
        <taxon>Bacillota</taxon>
        <taxon>Bacilli</taxon>
        <taxon>Bacillales</taxon>
        <taxon>Thermoactinomycetaceae</taxon>
        <taxon>Polycladomyces</taxon>
    </lineage>
</organism>
<dbReference type="InterPro" id="IPR002547">
    <property type="entry name" value="tRNA-bd_dom"/>
</dbReference>
<dbReference type="EMBL" id="AP024601">
    <property type="protein sequence ID" value="BCU81139.1"/>
    <property type="molecule type" value="Genomic_DNA"/>
</dbReference>
<dbReference type="Pfam" id="PF03484">
    <property type="entry name" value="B5"/>
    <property type="match status" value="1"/>
</dbReference>
<dbReference type="InterPro" id="IPR045864">
    <property type="entry name" value="aa-tRNA-synth_II/BPL/LPL"/>
</dbReference>
<comment type="subunit">
    <text evidence="3 15">Tetramer of two alpha and two beta subunits.</text>
</comment>
<keyword evidence="9 15" id="KW-0067">ATP-binding</keyword>
<dbReference type="Pfam" id="PF17759">
    <property type="entry name" value="tRNA_synthFbeta"/>
    <property type="match status" value="1"/>
</dbReference>
<evidence type="ECO:0000256" key="14">
    <source>
        <dbReference type="ARBA" id="ARBA00049255"/>
    </source>
</evidence>
<dbReference type="AlphaFoldDB" id="A0A8D5UDP6"/>
<keyword evidence="4 15" id="KW-0963">Cytoplasm</keyword>
<dbReference type="NCBIfam" id="TIGR00472">
    <property type="entry name" value="pheT_bact"/>
    <property type="match status" value="1"/>
</dbReference>
<evidence type="ECO:0000256" key="16">
    <source>
        <dbReference type="PROSITE-ProRule" id="PRU00209"/>
    </source>
</evidence>
<dbReference type="GO" id="GO:0140096">
    <property type="term" value="F:catalytic activity, acting on a protein"/>
    <property type="evidence" value="ECO:0007669"/>
    <property type="project" value="UniProtKB-ARBA"/>
</dbReference>
<dbReference type="InterPro" id="IPR045060">
    <property type="entry name" value="Phe-tRNA-ligase_IIc_bsu"/>
</dbReference>
<dbReference type="InterPro" id="IPR036690">
    <property type="entry name" value="Fdx_antiC-bd_sf"/>
</dbReference>
<evidence type="ECO:0000256" key="13">
    <source>
        <dbReference type="ARBA" id="ARBA00023146"/>
    </source>
</evidence>
<dbReference type="Gene3D" id="3.30.56.10">
    <property type="match status" value="2"/>
</dbReference>
<evidence type="ECO:0000259" key="18">
    <source>
        <dbReference type="PROSITE" id="PS51447"/>
    </source>
</evidence>
<dbReference type="PANTHER" id="PTHR10947">
    <property type="entry name" value="PHENYLALANYL-TRNA SYNTHETASE BETA CHAIN AND LEUCINE-RICH REPEAT-CONTAINING PROTEIN 47"/>
    <property type="match status" value="1"/>
</dbReference>
<keyword evidence="12 15" id="KW-0648">Protein biosynthesis</keyword>
<keyword evidence="13 15" id="KW-0030">Aminoacyl-tRNA synthetase</keyword>
<evidence type="ECO:0000256" key="3">
    <source>
        <dbReference type="ARBA" id="ARBA00011209"/>
    </source>
</evidence>
<evidence type="ECO:0000259" key="17">
    <source>
        <dbReference type="PROSITE" id="PS50886"/>
    </source>
</evidence>
<dbReference type="InterPro" id="IPR033714">
    <property type="entry name" value="tRNA_bind_bactPheRS"/>
</dbReference>
<dbReference type="FunFam" id="3.30.56.10:FF:000002">
    <property type="entry name" value="Phenylalanine--tRNA ligase beta subunit"/>
    <property type="match status" value="1"/>
</dbReference>
<proteinExistence type="inferred from homology"/>
<dbReference type="RefSeq" id="WP_212774416.1">
    <property type="nucleotide sequence ID" value="NZ_AP024601.1"/>
</dbReference>
<dbReference type="CDD" id="cd00769">
    <property type="entry name" value="PheRS_beta_core"/>
    <property type="match status" value="1"/>
</dbReference>
<keyword evidence="10 15" id="KW-0460">Magnesium</keyword>
<protein>
    <recommendedName>
        <fullName evidence="15">Phenylalanine--tRNA ligase beta subunit</fullName>
        <ecNumber evidence="15">6.1.1.20</ecNumber>
    </recommendedName>
    <alternativeName>
        <fullName evidence="15">Phenylalanyl-tRNA synthetase beta subunit</fullName>
        <shortName evidence="15">PheRS</shortName>
    </alternativeName>
</protein>
<dbReference type="PROSITE" id="PS51483">
    <property type="entry name" value="B5"/>
    <property type="match status" value="1"/>
</dbReference>
<dbReference type="Gene3D" id="2.40.50.140">
    <property type="entry name" value="Nucleic acid-binding proteins"/>
    <property type="match status" value="1"/>
</dbReference>
<dbReference type="PROSITE" id="PS51447">
    <property type="entry name" value="FDX_ACB"/>
    <property type="match status" value="1"/>
</dbReference>
<dbReference type="Proteomes" id="UP000677436">
    <property type="component" value="Chromosome"/>
</dbReference>
<dbReference type="GO" id="GO:0000049">
    <property type="term" value="F:tRNA binding"/>
    <property type="evidence" value="ECO:0007669"/>
    <property type="project" value="UniProtKB-UniRule"/>
</dbReference>
<dbReference type="InterPro" id="IPR005147">
    <property type="entry name" value="tRNA_synthase_B5-dom"/>
</dbReference>
<feature type="binding site" evidence="15">
    <location>
        <position position="472"/>
    </location>
    <ligand>
        <name>Mg(2+)</name>
        <dbReference type="ChEBI" id="CHEBI:18420"/>
        <note>shared with alpha subunit</note>
    </ligand>
</feature>
<dbReference type="Pfam" id="PF01588">
    <property type="entry name" value="tRNA_bind"/>
    <property type="match status" value="1"/>
</dbReference>
<dbReference type="GO" id="GO:0000287">
    <property type="term" value="F:magnesium ion binding"/>
    <property type="evidence" value="ECO:0007669"/>
    <property type="project" value="UniProtKB-UniRule"/>
</dbReference>
<evidence type="ECO:0000256" key="15">
    <source>
        <dbReference type="HAMAP-Rule" id="MF_00283"/>
    </source>
</evidence>
<feature type="binding site" evidence="15">
    <location>
        <position position="468"/>
    </location>
    <ligand>
        <name>Mg(2+)</name>
        <dbReference type="ChEBI" id="CHEBI:18420"/>
        <note>shared with alpha subunit</note>
    </ligand>
</feature>
<evidence type="ECO:0000256" key="5">
    <source>
        <dbReference type="ARBA" id="ARBA00022555"/>
    </source>
</evidence>
<keyword evidence="21" id="KW-1185">Reference proteome</keyword>
<comment type="catalytic activity">
    <reaction evidence="14 15">
        <text>tRNA(Phe) + L-phenylalanine + ATP = L-phenylalanyl-tRNA(Phe) + AMP + diphosphate + H(+)</text>
        <dbReference type="Rhea" id="RHEA:19413"/>
        <dbReference type="Rhea" id="RHEA-COMP:9668"/>
        <dbReference type="Rhea" id="RHEA-COMP:9699"/>
        <dbReference type="ChEBI" id="CHEBI:15378"/>
        <dbReference type="ChEBI" id="CHEBI:30616"/>
        <dbReference type="ChEBI" id="CHEBI:33019"/>
        <dbReference type="ChEBI" id="CHEBI:58095"/>
        <dbReference type="ChEBI" id="CHEBI:78442"/>
        <dbReference type="ChEBI" id="CHEBI:78531"/>
        <dbReference type="ChEBI" id="CHEBI:456215"/>
        <dbReference type="EC" id="6.1.1.20"/>
    </reaction>
</comment>
<dbReference type="Gene3D" id="3.30.70.380">
    <property type="entry name" value="Ferrodoxin-fold anticodon-binding domain"/>
    <property type="match status" value="1"/>
</dbReference>
<dbReference type="GO" id="GO:0016740">
    <property type="term" value="F:transferase activity"/>
    <property type="evidence" value="ECO:0007669"/>
    <property type="project" value="UniProtKB-ARBA"/>
</dbReference>
<dbReference type="InterPro" id="IPR005121">
    <property type="entry name" value="Fdx_antiC-bd"/>
</dbReference>
<feature type="binding site" evidence="15">
    <location>
        <position position="462"/>
    </location>
    <ligand>
        <name>Mg(2+)</name>
        <dbReference type="ChEBI" id="CHEBI:18420"/>
        <note>shared with alpha subunit</note>
    </ligand>
</feature>
<dbReference type="NCBIfam" id="NF045760">
    <property type="entry name" value="YtpR"/>
    <property type="match status" value="1"/>
</dbReference>
<keyword evidence="8 15" id="KW-0547">Nucleotide-binding</keyword>
<keyword evidence="7 15" id="KW-0479">Metal-binding</keyword>
<dbReference type="SUPFAM" id="SSF46955">
    <property type="entry name" value="Putative DNA-binding domain"/>
    <property type="match status" value="1"/>
</dbReference>
<dbReference type="SMART" id="SM00874">
    <property type="entry name" value="B5"/>
    <property type="match status" value="1"/>
</dbReference>
<dbReference type="InterPro" id="IPR005146">
    <property type="entry name" value="B3/B4_tRNA-bd"/>
</dbReference>
<keyword evidence="6 15" id="KW-0436">Ligase</keyword>
<dbReference type="FunFam" id="3.30.70.380:FF:000001">
    <property type="entry name" value="Phenylalanine--tRNA ligase beta subunit"/>
    <property type="match status" value="1"/>
</dbReference>
<dbReference type="Pfam" id="PF03483">
    <property type="entry name" value="B3_4"/>
    <property type="match status" value="1"/>
</dbReference>
<comment type="subcellular location">
    <subcellularLocation>
        <location evidence="1 15">Cytoplasm</location>
    </subcellularLocation>
</comment>
<dbReference type="SMART" id="SM00873">
    <property type="entry name" value="B3_4"/>
    <property type="match status" value="1"/>
</dbReference>
<evidence type="ECO:0000256" key="10">
    <source>
        <dbReference type="ARBA" id="ARBA00022842"/>
    </source>
</evidence>
<comment type="similarity">
    <text evidence="2 15">Belongs to the phenylalanyl-tRNA synthetase beta subunit family. Type 1 subfamily.</text>
</comment>
<evidence type="ECO:0000256" key="1">
    <source>
        <dbReference type="ARBA" id="ARBA00004496"/>
    </source>
</evidence>
<dbReference type="Pfam" id="PF03147">
    <property type="entry name" value="FDX-ACB"/>
    <property type="match status" value="1"/>
</dbReference>
<evidence type="ECO:0000256" key="8">
    <source>
        <dbReference type="ARBA" id="ARBA00022741"/>
    </source>
</evidence>
<feature type="domain" description="FDX-ACB" evidence="18">
    <location>
        <begin position="713"/>
        <end position="806"/>
    </location>
</feature>
<accession>A0A8D5UDP6</accession>
<dbReference type="InterPro" id="IPR004532">
    <property type="entry name" value="Phe-tRNA-ligase_IIc_bsu_bact"/>
</dbReference>
<dbReference type="HAMAP" id="MF_00283">
    <property type="entry name" value="Phe_tRNA_synth_beta1"/>
    <property type="match status" value="1"/>
</dbReference>
<evidence type="ECO:0000256" key="11">
    <source>
        <dbReference type="ARBA" id="ARBA00022884"/>
    </source>
</evidence>
<evidence type="ECO:0000256" key="4">
    <source>
        <dbReference type="ARBA" id="ARBA00022490"/>
    </source>
</evidence>
<feature type="domain" description="TRNA-binding" evidence="17">
    <location>
        <begin position="40"/>
        <end position="155"/>
    </location>
</feature>
<evidence type="ECO:0000313" key="21">
    <source>
        <dbReference type="Proteomes" id="UP000677436"/>
    </source>
</evidence>
<dbReference type="SUPFAM" id="SSF50249">
    <property type="entry name" value="Nucleic acid-binding proteins"/>
    <property type="match status" value="1"/>
</dbReference>
<evidence type="ECO:0000256" key="9">
    <source>
        <dbReference type="ARBA" id="ARBA00022840"/>
    </source>
</evidence>
<dbReference type="GO" id="GO:0004826">
    <property type="term" value="F:phenylalanine-tRNA ligase activity"/>
    <property type="evidence" value="ECO:0007669"/>
    <property type="project" value="UniProtKB-UniRule"/>
</dbReference>
<dbReference type="SUPFAM" id="SSF56037">
    <property type="entry name" value="PheT/TilS domain"/>
    <property type="match status" value="1"/>
</dbReference>
<dbReference type="InterPro" id="IPR012340">
    <property type="entry name" value="NA-bd_OB-fold"/>
</dbReference>
<dbReference type="SUPFAM" id="SSF55681">
    <property type="entry name" value="Class II aaRS and biotin synthetases"/>
    <property type="match status" value="1"/>
</dbReference>
<evidence type="ECO:0000313" key="20">
    <source>
        <dbReference type="EMBL" id="BCU81139.1"/>
    </source>
</evidence>
<dbReference type="GO" id="GO:0009328">
    <property type="term" value="C:phenylalanine-tRNA ligase complex"/>
    <property type="evidence" value="ECO:0007669"/>
    <property type="project" value="TreeGrafter"/>
</dbReference>
<dbReference type="PROSITE" id="PS50886">
    <property type="entry name" value="TRBD"/>
    <property type="match status" value="1"/>
</dbReference>
<feature type="domain" description="B5" evidence="19">
    <location>
        <begin position="409"/>
        <end position="484"/>
    </location>
</feature>
<dbReference type="EC" id="6.1.1.20" evidence="15"/>
<dbReference type="SUPFAM" id="SSF54991">
    <property type="entry name" value="Anticodon-binding domain of PheRS"/>
    <property type="match status" value="1"/>
</dbReference>
<name>A0A8D5UDP6_9BACL</name>
<evidence type="ECO:0000256" key="6">
    <source>
        <dbReference type="ARBA" id="ARBA00022598"/>
    </source>
</evidence>
<gene>
    <name evidence="15 20" type="primary">pheT</name>
    <name evidence="20" type="ORF">JIR001_09220</name>
</gene>
<dbReference type="Gene3D" id="3.30.930.10">
    <property type="entry name" value="Bira Bifunctional Protein, Domain 2"/>
    <property type="match status" value="1"/>
</dbReference>
<dbReference type="InterPro" id="IPR041616">
    <property type="entry name" value="PheRS_beta_core"/>
</dbReference>
<sequence length="807" mass="88990">MLVSYEWLNEYVDLEGLTPEDVAHALTQSGVAVDVIYTRDTGIRNVVVGKVLSTEPHPQADRLKVCQVDVGKDGPLTIVCGAANVAAGQLVPIALEGASLPGGVTIKRTKLRGVESQGMICSAKELGFPEKVLSKQQREGIMVLPDEVEIGSDMRTVLGMYDQVLELDLTPNRSDCLSMIGVAYEVAAVLDREVRLPEPEALEPTGDEIRVDITVESEEDCPLYAAQVIDNLKVGPSPQWMQNRLISAGIRPVNNIVDITNYVMIEYGQPLHAFDLDKLSNGGRIVVRRARNGETIETLDGVTRACGEETLLITDGSKPIGIAGVMGGANSEVSEETTRVLLEAAFFSPPIIRRTSRKLGLRSEASNRFEKAVDPERIIPALQRAVELLTLYAGGRVVSRVTTERVGDIDELTVSLRHDRLTHVLGVKLKEKDVLDIFRRLRFPVKVDDGVYRVQVPTRRPDIAIEVDLIEEVARLYGYDNIPATLPWGQQSPGGLTREQKLVRVIRNTLRTLGMHEVITYSLTSPGLGSEIASINQEGQPIRVAMPMSEERSVLRTSLLPHLIETAAYNLKRQQERVAIFEIGKTFHAHEKKLTDLPEERWELAGLLAGKSVPTNWRQPSSPSDFYTAKGVLETLLNRLGIHNVEYRAVQPVGFHPGRTAELVVDGRVIGILGQLHPQVAQQYDLGPTMVCQLDLSAIFAAAQTNVHFEPPSRHPAVTRDLALVVDRDLLVGKVEQEIKKAAGEWLESVTLFDVFTGEQIGEGKKSVAYSLVYRAKDRTLTDEEVNRVHQAVIDHLEATCGAQLRM</sequence>
<feature type="binding site" evidence="15">
    <location>
        <position position="471"/>
    </location>
    <ligand>
        <name>Mg(2+)</name>
        <dbReference type="ChEBI" id="CHEBI:18420"/>
        <note>shared with alpha subunit</note>
    </ligand>
</feature>
<reference evidence="20" key="1">
    <citation type="journal article" date="2013" name="Int. J. Syst. Evol. Microbiol.">
        <title>Polycladomyces abyssicola gen. nov., sp. nov., a thermophilic filamentous bacterium isolated from hemipelagic sediment.</title>
        <authorList>
            <person name="Tsubouchi T."/>
            <person name="Shimane Y."/>
            <person name="Mori K."/>
            <person name="Usui K."/>
            <person name="Hiraki T."/>
            <person name="Tame A."/>
            <person name="Uematsu K."/>
            <person name="Maruyama T."/>
            <person name="Hatada Y."/>
        </authorList>
    </citation>
    <scope>NUCLEOTIDE SEQUENCE</scope>
    <source>
        <strain evidence="20">JIR-001</strain>
    </source>
</reference>
<dbReference type="FunFam" id="3.50.40.10:FF:000001">
    <property type="entry name" value="Phenylalanine--tRNA ligase beta subunit"/>
    <property type="match status" value="1"/>
</dbReference>
<dbReference type="GO" id="GO:0005524">
    <property type="term" value="F:ATP binding"/>
    <property type="evidence" value="ECO:0007669"/>
    <property type="project" value="UniProtKB-UniRule"/>
</dbReference>
<evidence type="ECO:0000256" key="7">
    <source>
        <dbReference type="ARBA" id="ARBA00022723"/>
    </source>
</evidence>
<dbReference type="FunFam" id="2.40.50.140:FF:000045">
    <property type="entry name" value="Phenylalanine--tRNA ligase beta subunit"/>
    <property type="match status" value="1"/>
</dbReference>
<dbReference type="Gene3D" id="3.50.40.10">
    <property type="entry name" value="Phenylalanyl-trna Synthetase, Chain B, domain 3"/>
    <property type="match status" value="1"/>
</dbReference>
<dbReference type="InterPro" id="IPR020825">
    <property type="entry name" value="Phe-tRNA_synthase-like_B3/B4"/>
</dbReference>
<keyword evidence="5 16" id="KW-0820">tRNA-binding</keyword>
<keyword evidence="11 16" id="KW-0694">RNA-binding</keyword>
<dbReference type="PANTHER" id="PTHR10947:SF0">
    <property type="entry name" value="PHENYLALANINE--TRNA LIGASE BETA SUBUNIT"/>
    <property type="match status" value="1"/>
</dbReference>
<dbReference type="FunFam" id="3.30.930.10:FF:000022">
    <property type="entry name" value="Phenylalanine--tRNA ligase beta subunit"/>
    <property type="match status" value="1"/>
</dbReference>
<dbReference type="SMART" id="SM00896">
    <property type="entry name" value="FDX-ACB"/>
    <property type="match status" value="1"/>
</dbReference>
<evidence type="ECO:0000256" key="2">
    <source>
        <dbReference type="ARBA" id="ARBA00008653"/>
    </source>
</evidence>
<dbReference type="KEGG" id="pabs:JIR001_09220"/>
<comment type="cofactor">
    <cofactor evidence="15">
        <name>Mg(2+)</name>
        <dbReference type="ChEBI" id="CHEBI:18420"/>
    </cofactor>
    <text evidence="15">Binds 2 magnesium ions per tetramer.</text>
</comment>
<dbReference type="CDD" id="cd02796">
    <property type="entry name" value="tRNA_bind_bactPheRS"/>
    <property type="match status" value="1"/>
</dbReference>
<dbReference type="InterPro" id="IPR009061">
    <property type="entry name" value="DNA-bd_dom_put_sf"/>
</dbReference>
<reference evidence="20" key="2">
    <citation type="journal article" date="2021" name="Microbiol. Resour. Announc.">
        <title>Complete Genome Sequence of Polycladomyces abyssicola JIR-001T, Isolated from Hemipelagic Sediment in Deep Seawater.</title>
        <authorList>
            <person name="Tsubouchi T."/>
            <person name="Kaneko Y."/>
        </authorList>
    </citation>
    <scope>NUCLEOTIDE SEQUENCE</scope>
    <source>
        <strain evidence="20">JIR-001</strain>
    </source>
</reference>
<evidence type="ECO:0000259" key="19">
    <source>
        <dbReference type="PROSITE" id="PS51483"/>
    </source>
</evidence>
<dbReference type="GO" id="GO:0006432">
    <property type="term" value="P:phenylalanyl-tRNA aminoacylation"/>
    <property type="evidence" value="ECO:0007669"/>
    <property type="project" value="UniProtKB-UniRule"/>
</dbReference>
<evidence type="ECO:0000256" key="12">
    <source>
        <dbReference type="ARBA" id="ARBA00022917"/>
    </source>
</evidence>